<keyword evidence="6" id="KW-1185">Reference proteome</keyword>
<dbReference type="Gene3D" id="2.170.300.10">
    <property type="entry name" value="Tie2 ligand-binding domain superfamily"/>
    <property type="match status" value="1"/>
</dbReference>
<evidence type="ECO:0000259" key="5">
    <source>
        <dbReference type="PROSITE" id="PS50853"/>
    </source>
</evidence>
<keyword evidence="3" id="KW-1133">Transmembrane helix</keyword>
<organism evidence="6 7">
    <name type="scientific">Saccoglossus kowalevskii</name>
    <name type="common">Acorn worm</name>
    <dbReference type="NCBI Taxonomy" id="10224"/>
    <lineage>
        <taxon>Eukaryota</taxon>
        <taxon>Metazoa</taxon>
        <taxon>Hemichordata</taxon>
        <taxon>Enteropneusta</taxon>
        <taxon>Harrimaniidae</taxon>
        <taxon>Saccoglossus</taxon>
    </lineage>
</organism>
<evidence type="ECO:0000256" key="3">
    <source>
        <dbReference type="SAM" id="Phobius"/>
    </source>
</evidence>
<accession>A0ABM0M0L8</accession>
<dbReference type="PANTHER" id="PTHR26391:SF18">
    <property type="entry name" value="PROTEIN KINASE RECEPTOR TIE-1, PUTATIVE-RELATED"/>
    <property type="match status" value="1"/>
</dbReference>
<feature type="domain" description="Fibronectin type-III" evidence="5">
    <location>
        <begin position="312"/>
        <end position="425"/>
    </location>
</feature>
<protein>
    <submittedName>
        <fullName evidence="7">Receptor-type tyrosine-protein phosphatase mu-like</fullName>
    </submittedName>
</protein>
<dbReference type="GeneID" id="102809392"/>
<reference evidence="7" key="1">
    <citation type="submission" date="2025-08" db="UniProtKB">
        <authorList>
            <consortium name="RefSeq"/>
        </authorList>
    </citation>
    <scope>IDENTIFICATION</scope>
    <source>
        <tissue evidence="7">Testes</tissue>
    </source>
</reference>
<dbReference type="InterPro" id="IPR003961">
    <property type="entry name" value="FN3_dom"/>
</dbReference>
<feature type="domain" description="Fibronectin type-III" evidence="5">
    <location>
        <begin position="429"/>
        <end position="528"/>
    </location>
</feature>
<evidence type="ECO:0000259" key="4">
    <source>
        <dbReference type="PROSITE" id="PS50055"/>
    </source>
</evidence>
<dbReference type="InterPro" id="IPR029021">
    <property type="entry name" value="Prot-tyrosine_phosphatase-like"/>
</dbReference>
<name>A0ABM0M0L8_SACKO</name>
<dbReference type="PANTHER" id="PTHR26391">
    <property type="entry name" value="INACTIVE TYROSINE-PROTEIN KINASE 7"/>
    <property type="match status" value="1"/>
</dbReference>
<dbReference type="RefSeq" id="XP_006813559.1">
    <property type="nucleotide sequence ID" value="XM_006813496.1"/>
</dbReference>
<proteinExistence type="predicted"/>
<keyword evidence="3" id="KW-0812">Transmembrane</keyword>
<evidence type="ECO:0000313" key="6">
    <source>
        <dbReference type="Proteomes" id="UP000694865"/>
    </source>
</evidence>
<dbReference type="InterPro" id="IPR013783">
    <property type="entry name" value="Ig-like_fold"/>
</dbReference>
<dbReference type="InterPro" id="IPR036116">
    <property type="entry name" value="FN3_sf"/>
</dbReference>
<dbReference type="SUPFAM" id="SSF52799">
    <property type="entry name" value="(Phosphotyrosine protein) phosphatases II"/>
    <property type="match status" value="1"/>
</dbReference>
<sequence length="941" mass="104683">MLLFPEILANFNEKLADITSIEEELSLMNYPCDQGYWGKSCELKCSSTNTDTACKGKIFCVSDPYGCSCLASQGGLDCNTDCPPGKYGAGCTQTCHCTNGCNEQGICIGSSGDCHAGWTGGKCKNGSLKFRRFVNHKVNPGEVTNFYCEVSGNPVFDSNDLKIWKYGTSDYLTLNNTGSSKYIVFGNSTSVVVDSGDMYSCGLPRFNDTNKPYIDVVNFDQLTVTWNKWTTNDIGDGPVESYKVYYRESGESDWISGQVTPVSDTSQMSYTSTITGLQWSTQYEITVTVKRPGPLGEGSKDITITAETKCATPQEPTIGDVSSPGLKQLEVHVQVPDSSDIKCKKDSVNGYIDYIEVKYRETGTADEYETGKREVYQEIVTGTKVITFTAESLLPYTDYDVIALLRNADATSSESNSLTVISHEDVPHEPASIDVQSTTENSIRFTWTDPTIFSGDILQHSITYKSTESVYSTTVLESKDILIEGSIHTHTLEELPPGTQFQISVSASTSKGFGKPKSIISGTKIGLEVSGILEEPHVTNEPVFTETTATIDFRKSRSNTDIKTDTELLSYIVVVEEKRQKKKRDLEKNMYITASFPLNEIPDQLIVGDGMEYNGYINKPLTPGQHYVIYDGVAVYTTGVEEILLTDEPITSFKDGVLLEQNRSNQNGDIIGAVVSVIMVCIVIAAILVAVFIIRRRLRKQKRSNEHEASGHNVLSENAYVNVDTMITSSERDNITPFTDKETGESQYMNITITPTKVPTPEPTEPTKPRSLPPKPKPKAKPIHNSQYTIQVKDLADYVIKKREENDFVAQFKTCLLSSVALLEPWLRNEAVWFLYLVLNSLPLLPKSENTEISYEAARIPENKSKNRFRNVLSYDHSRVVLDVINDDPNSDYINANYIDVWSWFEEFVVDSLNEGHTKGELGNSWKQVVITLIDKKGKDR</sequence>
<dbReference type="Pfam" id="PF00102">
    <property type="entry name" value="Y_phosphatase"/>
    <property type="match status" value="1"/>
</dbReference>
<evidence type="ECO:0000313" key="7">
    <source>
        <dbReference type="RefSeq" id="XP_006813559.1"/>
    </source>
</evidence>
<dbReference type="PROSITE" id="PS50055">
    <property type="entry name" value="TYR_PHOSPHATASE_PTP"/>
    <property type="match status" value="1"/>
</dbReference>
<dbReference type="SUPFAM" id="SSF49265">
    <property type="entry name" value="Fibronectin type III"/>
    <property type="match status" value="2"/>
</dbReference>
<keyword evidence="3" id="KW-0472">Membrane</keyword>
<keyword evidence="1" id="KW-0378">Hydrolase</keyword>
<dbReference type="CDD" id="cd00063">
    <property type="entry name" value="FN3"/>
    <property type="match status" value="2"/>
</dbReference>
<feature type="region of interest" description="Disordered" evidence="2">
    <location>
        <begin position="754"/>
        <end position="782"/>
    </location>
</feature>
<dbReference type="PROSITE" id="PS50853">
    <property type="entry name" value="FN3"/>
    <property type="match status" value="3"/>
</dbReference>
<dbReference type="InterPro" id="IPR000242">
    <property type="entry name" value="PTP_cat"/>
</dbReference>
<feature type="transmembrane region" description="Helical" evidence="3">
    <location>
        <begin position="670"/>
        <end position="694"/>
    </location>
</feature>
<dbReference type="SMART" id="SM00060">
    <property type="entry name" value="FN3"/>
    <property type="match status" value="3"/>
</dbReference>
<dbReference type="Proteomes" id="UP000694865">
    <property type="component" value="Unplaced"/>
</dbReference>
<gene>
    <name evidence="7" type="primary">LOC102809392</name>
</gene>
<feature type="compositionally biased region" description="Pro residues" evidence="2">
    <location>
        <begin position="758"/>
        <end position="775"/>
    </location>
</feature>
<dbReference type="Gene3D" id="3.90.190.10">
    <property type="entry name" value="Protein tyrosine phosphatase superfamily"/>
    <property type="match status" value="1"/>
</dbReference>
<evidence type="ECO:0000256" key="2">
    <source>
        <dbReference type="SAM" id="MobiDB-lite"/>
    </source>
</evidence>
<dbReference type="Pfam" id="PF00041">
    <property type="entry name" value="fn3"/>
    <property type="match status" value="2"/>
</dbReference>
<feature type="domain" description="Tyrosine-protein phosphatase" evidence="4">
    <location>
        <begin position="838"/>
        <end position="929"/>
    </location>
</feature>
<evidence type="ECO:0000256" key="1">
    <source>
        <dbReference type="ARBA" id="ARBA00022912"/>
    </source>
</evidence>
<feature type="domain" description="Fibronectin type-III" evidence="5">
    <location>
        <begin position="208"/>
        <end position="311"/>
    </location>
</feature>
<dbReference type="Gene3D" id="2.60.40.10">
    <property type="entry name" value="Immunoglobulins"/>
    <property type="match status" value="3"/>
</dbReference>
<keyword evidence="1" id="KW-0904">Protein phosphatase</keyword>